<dbReference type="SUPFAM" id="SSF48726">
    <property type="entry name" value="Immunoglobulin"/>
    <property type="match status" value="6"/>
</dbReference>
<dbReference type="Pfam" id="PF00041">
    <property type="entry name" value="fn3"/>
    <property type="match status" value="3"/>
</dbReference>
<keyword evidence="18" id="KW-1185">Reference proteome</keyword>
<evidence type="ECO:0000256" key="13">
    <source>
        <dbReference type="SAM" id="MobiDB-lite"/>
    </source>
</evidence>
<comment type="caution">
    <text evidence="17">The sequence shown here is derived from an EMBL/GenBank/DDBJ whole genome shotgun (WGS) entry which is preliminary data.</text>
</comment>
<evidence type="ECO:0000313" key="18">
    <source>
        <dbReference type="Proteomes" id="UP001331761"/>
    </source>
</evidence>
<dbReference type="SMART" id="SM00220">
    <property type="entry name" value="S_TKc"/>
    <property type="match status" value="1"/>
</dbReference>
<comment type="similarity">
    <text evidence="2">Belongs to the protein kinase superfamily. CAMK Ser/Thr protein kinase family.</text>
</comment>
<dbReference type="FunFam" id="2.60.40.10:FF:000107">
    <property type="entry name" value="Myosin, light chain kinase a"/>
    <property type="match status" value="1"/>
</dbReference>
<evidence type="ECO:0000256" key="12">
    <source>
        <dbReference type="PROSITE-ProRule" id="PRU10141"/>
    </source>
</evidence>
<feature type="domain" description="Fibronectin type-III" evidence="16">
    <location>
        <begin position="944"/>
        <end position="1039"/>
    </location>
</feature>
<dbReference type="FunFam" id="2.60.40.10:FF:001948">
    <property type="entry name" value="Titin homolog"/>
    <property type="match status" value="1"/>
</dbReference>
<dbReference type="InterPro" id="IPR003961">
    <property type="entry name" value="FN3_dom"/>
</dbReference>
<keyword evidence="4" id="KW-0723">Serine/threonine-protein kinase</keyword>
<dbReference type="InterPro" id="IPR003599">
    <property type="entry name" value="Ig_sub"/>
</dbReference>
<dbReference type="GO" id="GO:0004674">
    <property type="term" value="F:protein serine/threonine kinase activity"/>
    <property type="evidence" value="ECO:0007669"/>
    <property type="project" value="UniProtKB-KW"/>
</dbReference>
<dbReference type="PANTHER" id="PTHR47633">
    <property type="entry name" value="IMMUNOGLOBULIN"/>
    <property type="match status" value="1"/>
</dbReference>
<feature type="compositionally biased region" description="Basic and acidic residues" evidence="13">
    <location>
        <begin position="1"/>
        <end position="11"/>
    </location>
</feature>
<feature type="domain" description="Fibronectin type-III" evidence="16">
    <location>
        <begin position="1332"/>
        <end position="1425"/>
    </location>
</feature>
<dbReference type="Proteomes" id="UP001331761">
    <property type="component" value="Unassembled WGS sequence"/>
</dbReference>
<evidence type="ECO:0000256" key="4">
    <source>
        <dbReference type="ARBA" id="ARBA00022527"/>
    </source>
</evidence>
<keyword evidence="10" id="KW-1015">Disulfide bond</keyword>
<dbReference type="Pfam" id="PF00069">
    <property type="entry name" value="Pkinase"/>
    <property type="match status" value="1"/>
</dbReference>
<evidence type="ECO:0000256" key="11">
    <source>
        <dbReference type="ARBA" id="ARBA00023319"/>
    </source>
</evidence>
<dbReference type="PROSITE" id="PS00108">
    <property type="entry name" value="PROTEIN_KINASE_ST"/>
    <property type="match status" value="1"/>
</dbReference>
<keyword evidence="3" id="KW-0963">Cytoplasm</keyword>
<dbReference type="SMART" id="SM00408">
    <property type="entry name" value="IGc2"/>
    <property type="match status" value="3"/>
</dbReference>
<dbReference type="InterPro" id="IPR008271">
    <property type="entry name" value="Ser/Thr_kinase_AS"/>
</dbReference>
<comment type="subcellular location">
    <subcellularLocation>
        <location evidence="1">Cytoplasm</location>
    </subcellularLocation>
</comment>
<name>A0AAN8ETX7_TRICO</name>
<feature type="domain" description="Ig-like" evidence="15">
    <location>
        <begin position="470"/>
        <end position="560"/>
    </location>
</feature>
<proteinExistence type="inferred from homology"/>
<dbReference type="PROSITE" id="PS50835">
    <property type="entry name" value="IG_LIKE"/>
    <property type="match status" value="3"/>
</dbReference>
<keyword evidence="8" id="KW-0418">Kinase</keyword>
<dbReference type="PROSITE" id="PS50011">
    <property type="entry name" value="PROTEIN_KINASE_DOM"/>
    <property type="match status" value="1"/>
</dbReference>
<dbReference type="FunFam" id="2.60.40.10:FF:000211">
    <property type="entry name" value="Obscurin-like protein 1"/>
    <property type="match status" value="1"/>
</dbReference>
<dbReference type="Pfam" id="PF07679">
    <property type="entry name" value="I-set"/>
    <property type="match status" value="5"/>
</dbReference>
<feature type="domain" description="Fibronectin type-III" evidence="16">
    <location>
        <begin position="9"/>
        <end position="102"/>
    </location>
</feature>
<evidence type="ECO:0000259" key="14">
    <source>
        <dbReference type="PROSITE" id="PS50011"/>
    </source>
</evidence>
<dbReference type="InterPro" id="IPR007110">
    <property type="entry name" value="Ig-like_dom"/>
</dbReference>
<feature type="domain" description="Ig-like" evidence="15">
    <location>
        <begin position="756"/>
        <end position="847"/>
    </location>
</feature>
<dbReference type="PANTHER" id="PTHR47633:SF7">
    <property type="entry name" value="TITIN HOMOLOG"/>
    <property type="match status" value="1"/>
</dbReference>
<evidence type="ECO:0000256" key="6">
    <source>
        <dbReference type="ARBA" id="ARBA00022737"/>
    </source>
</evidence>
<keyword evidence="6" id="KW-0677">Repeat</keyword>
<dbReference type="InterPro" id="IPR000719">
    <property type="entry name" value="Prot_kinase_dom"/>
</dbReference>
<keyword evidence="5" id="KW-0808">Transferase</keyword>
<feature type="non-terminal residue" evidence="17">
    <location>
        <position position="1"/>
    </location>
</feature>
<evidence type="ECO:0000256" key="1">
    <source>
        <dbReference type="ARBA" id="ARBA00004496"/>
    </source>
</evidence>
<dbReference type="SUPFAM" id="SSF56112">
    <property type="entry name" value="Protein kinase-like (PK-like)"/>
    <property type="match status" value="1"/>
</dbReference>
<evidence type="ECO:0000256" key="9">
    <source>
        <dbReference type="ARBA" id="ARBA00022840"/>
    </source>
</evidence>
<dbReference type="GO" id="GO:0005524">
    <property type="term" value="F:ATP binding"/>
    <property type="evidence" value="ECO:0007669"/>
    <property type="project" value="UniProtKB-UniRule"/>
</dbReference>
<dbReference type="GO" id="GO:0005737">
    <property type="term" value="C:cytoplasm"/>
    <property type="evidence" value="ECO:0007669"/>
    <property type="project" value="UniProtKB-SubCell"/>
</dbReference>
<feature type="binding site" evidence="12">
    <location>
        <position position="179"/>
    </location>
    <ligand>
        <name>ATP</name>
        <dbReference type="ChEBI" id="CHEBI:30616"/>
    </ligand>
</feature>
<dbReference type="SUPFAM" id="SSF49265">
    <property type="entry name" value="Fibronectin type III"/>
    <property type="match status" value="3"/>
</dbReference>
<evidence type="ECO:0000256" key="7">
    <source>
        <dbReference type="ARBA" id="ARBA00022741"/>
    </source>
</evidence>
<dbReference type="FunFam" id="1.10.510.10:FF:000135">
    <property type="entry name" value="Putative myosin light chain kinase 3"/>
    <property type="match status" value="1"/>
</dbReference>
<evidence type="ECO:0000313" key="17">
    <source>
        <dbReference type="EMBL" id="KAK5966765.1"/>
    </source>
</evidence>
<dbReference type="CDD" id="cd00063">
    <property type="entry name" value="FN3"/>
    <property type="match status" value="4"/>
</dbReference>
<organism evidence="17 18">
    <name type="scientific">Trichostrongylus colubriformis</name>
    <name type="common">Black scour worm</name>
    <dbReference type="NCBI Taxonomy" id="6319"/>
    <lineage>
        <taxon>Eukaryota</taxon>
        <taxon>Metazoa</taxon>
        <taxon>Ecdysozoa</taxon>
        <taxon>Nematoda</taxon>
        <taxon>Chromadorea</taxon>
        <taxon>Rhabditida</taxon>
        <taxon>Rhabditina</taxon>
        <taxon>Rhabditomorpha</taxon>
        <taxon>Strongyloidea</taxon>
        <taxon>Trichostrongylidae</taxon>
        <taxon>Trichostrongylus</taxon>
    </lineage>
</organism>
<evidence type="ECO:0000256" key="10">
    <source>
        <dbReference type="ARBA" id="ARBA00023157"/>
    </source>
</evidence>
<dbReference type="InterPro" id="IPR003598">
    <property type="entry name" value="Ig_sub2"/>
</dbReference>
<dbReference type="Gene3D" id="1.10.510.10">
    <property type="entry name" value="Transferase(Phosphotransferase) domain 1"/>
    <property type="match status" value="1"/>
</dbReference>
<dbReference type="Gene3D" id="3.30.200.20">
    <property type="entry name" value="Phosphorylase Kinase, domain 1"/>
    <property type="match status" value="1"/>
</dbReference>
<dbReference type="SMART" id="SM00060">
    <property type="entry name" value="FN3"/>
    <property type="match status" value="4"/>
</dbReference>
<feature type="region of interest" description="Disordered" evidence="13">
    <location>
        <begin position="1"/>
        <end position="23"/>
    </location>
</feature>
<dbReference type="EMBL" id="WIXE01023157">
    <property type="protein sequence ID" value="KAK5966765.1"/>
    <property type="molecule type" value="Genomic_DNA"/>
</dbReference>
<evidence type="ECO:0000259" key="16">
    <source>
        <dbReference type="PROSITE" id="PS50853"/>
    </source>
</evidence>
<feature type="domain" description="Ig-like" evidence="15">
    <location>
        <begin position="679"/>
        <end position="752"/>
    </location>
</feature>
<evidence type="ECO:0000256" key="2">
    <source>
        <dbReference type="ARBA" id="ARBA00006692"/>
    </source>
</evidence>
<dbReference type="SMART" id="SM00409">
    <property type="entry name" value="IG"/>
    <property type="match status" value="4"/>
</dbReference>
<evidence type="ECO:0000256" key="3">
    <source>
        <dbReference type="ARBA" id="ARBA00022490"/>
    </source>
</evidence>
<evidence type="ECO:0000256" key="5">
    <source>
        <dbReference type="ARBA" id="ARBA00022679"/>
    </source>
</evidence>
<dbReference type="PROSITE" id="PS00107">
    <property type="entry name" value="PROTEIN_KINASE_ATP"/>
    <property type="match status" value="1"/>
</dbReference>
<dbReference type="InterPro" id="IPR013783">
    <property type="entry name" value="Ig-like_fold"/>
</dbReference>
<reference evidence="17 18" key="1">
    <citation type="submission" date="2019-10" db="EMBL/GenBank/DDBJ databases">
        <title>Assembly and Annotation for the nematode Trichostrongylus colubriformis.</title>
        <authorList>
            <person name="Martin J."/>
        </authorList>
    </citation>
    <scope>NUCLEOTIDE SEQUENCE [LARGE SCALE GENOMIC DNA]</scope>
    <source>
        <strain evidence="17">G859</strain>
        <tissue evidence="17">Whole worm</tissue>
    </source>
</reference>
<evidence type="ECO:0000256" key="8">
    <source>
        <dbReference type="ARBA" id="ARBA00022777"/>
    </source>
</evidence>
<keyword evidence="7 12" id="KW-0547">Nucleotide-binding</keyword>
<dbReference type="PROSITE" id="PS50853">
    <property type="entry name" value="FN3"/>
    <property type="match status" value="4"/>
</dbReference>
<dbReference type="InterPro" id="IPR013098">
    <property type="entry name" value="Ig_I-set"/>
</dbReference>
<dbReference type="CDD" id="cd00096">
    <property type="entry name" value="Ig"/>
    <property type="match status" value="1"/>
</dbReference>
<evidence type="ECO:0000259" key="15">
    <source>
        <dbReference type="PROSITE" id="PS50835"/>
    </source>
</evidence>
<dbReference type="InterPro" id="IPR017441">
    <property type="entry name" value="Protein_kinase_ATP_BS"/>
</dbReference>
<sequence>LQAHGRPDTPGKPHVQQKTADSVVLTWTEPKKDGGSPIQQFLIEMCTAANKKWKKAETAKQATTTLFNLVPGELYIFRVKAANKLGDSEFSEESEPFSLKEPPVDEDKQKIGDEKVAELIDYEKVDSKIDPSQQKVIDVRRLPNDLLDKYIICEELGQGAYGTVYRAIEKATGKTWAAKMVQVRPGVKKEDVLHEISIMNQLHHNKLLNLHEVFDLGSEMCLIEEFVSGGELLDKIIEDDMLMSEEEAKGYMYQILQGLEHMHQNQIVHLDLKPENILLKSKTSTDIKIIDFGLSRKLDPKKTVKLLFGTPEFCAPEVVNYEPVSFSTDMWSVGVITYVLLSGLSPFLGDTDEETLANVAAADWGFDDPVFDDVSDAAKDFICRLMCKDKRRRMTVKQALQHPWISKASKAPKVRGQLTPKQKKKFMQLRRWSDDLLPIGRLAKRGAIFRQQSMDGVFERQISFDADHPPHVKKQLEDIVAYVGDLIAELSCEMDASPLPQITWFKGDKELDVPSIKYDSQFEDGVAGLTVKNIEQSDSGVYRCRATNELGSASTEARLIVEVRETKSSPPELQKKKPKMIDETPEVVESKPSFNPGLVDKSIMLGENLTLSVTCVSASEVTVDWFHNDELINESDVRCSLNHVKNQYELLIDSVSLKDEDVRCHFESSFSENIELETGKDIELCCTVSDQDGVVVWYKDGKMLHESDRIVISAEGTKRTLRIRSSNGTDSGTYRCETSDGRSTTEAELVVKEQEPLISIGPQDVKVEKLGIDAKLRCELTSPAPKVLWYKNGQEIWPQADKYAIITSGNSSVLEIRNVDKHDVGEYTAALNEKEISAPARLELEVAPEILIRENLEDEIVSKAHDELAFHIEVIGYPTPTVAILHKDSRIQNRASVEEYDNIVSVRMKNLSREDCGTVKITAENEIGAAHKEICLTVLDVPSEPLGLTASQTTAESTVLLWNNPEKTNGAPITGFIIERKAVDSNRWRPVGKTTADTTRFKAAELFSGLVYSFRVIAVNSVGEGPPSQSIDVFTAGIGELGSSEESSPLETPTAPQATFDGAKILLSWSAVPDAIAYQIERQCDGGEWQQIAPVDGTSFVDLPSAQGGSLSYRVTAKGSTAESNPSESSAPLLINSAAEQVNDRKKLVEKRKGKGSLDRSESELVDDRPLESPKSIAKKTLNPVDDIVNTKQRLKKRKPVENERRSSIPPGADDVVPPSPSQIPRTKAERAMGEAEVDKGGLYVGGTDGKPSSNGEVASTTGTATTGGADIRAGVAETSKNVNTSFNDGVAQLKITCVEPSHGGTYSLNVSNVCGAETANIMLVVKSVPSTPEGPLVVSISGKSCKLSWSSPLEDGHSEILGYCIEKYDEKTKKWMFQARCADNLYTLDIPPSSSHRFRVSAENAVGRGPPIESGKVRAHTETALLMEKPTVMASGGSIIAAWKPLPDDDVGYIVEIKEVNSRRSWKTLNPEPVLGDSYTITGLNPGSEYIVRVTAVSSESRGAPSEESEVIKCEDIRGSLLEIAF</sequence>
<keyword evidence="11" id="KW-0393">Immunoglobulin domain</keyword>
<accession>A0AAN8ETX7</accession>
<dbReference type="InterPro" id="IPR036179">
    <property type="entry name" value="Ig-like_dom_sf"/>
</dbReference>
<dbReference type="Gene3D" id="2.60.40.10">
    <property type="entry name" value="Immunoglobulins"/>
    <property type="match status" value="11"/>
</dbReference>
<feature type="domain" description="Protein kinase" evidence="14">
    <location>
        <begin position="150"/>
        <end position="405"/>
    </location>
</feature>
<keyword evidence="9 12" id="KW-0067">ATP-binding</keyword>
<gene>
    <name evidence="17" type="ORF">GCK32_009833</name>
</gene>
<feature type="compositionally biased region" description="Basic and acidic residues" evidence="13">
    <location>
        <begin position="1227"/>
        <end position="1240"/>
    </location>
</feature>
<protein>
    <submittedName>
        <fullName evidence="17">Uncharacterized protein</fullName>
    </submittedName>
</protein>
<feature type="region of interest" description="Disordered" evidence="13">
    <location>
        <begin position="1145"/>
        <end position="1266"/>
    </location>
</feature>
<feature type="compositionally biased region" description="Basic and acidic residues" evidence="13">
    <location>
        <begin position="1156"/>
        <end position="1172"/>
    </location>
</feature>
<dbReference type="InterPro" id="IPR036116">
    <property type="entry name" value="FN3_sf"/>
</dbReference>
<feature type="domain" description="Fibronectin type-III" evidence="16">
    <location>
        <begin position="1427"/>
        <end position="1517"/>
    </location>
</feature>
<dbReference type="InterPro" id="IPR011009">
    <property type="entry name" value="Kinase-like_dom_sf"/>
</dbReference>